<dbReference type="AlphaFoldDB" id="A0AAN7B9M1"/>
<reference evidence="3" key="2">
    <citation type="submission" date="2023-05" db="EMBL/GenBank/DDBJ databases">
        <authorList>
            <consortium name="Lawrence Berkeley National Laboratory"/>
            <person name="Steindorff A."/>
            <person name="Hensen N."/>
            <person name="Bonometti L."/>
            <person name="Westerberg I."/>
            <person name="Brannstrom I.O."/>
            <person name="Guillou S."/>
            <person name="Cros-Aarteil S."/>
            <person name="Calhoun S."/>
            <person name="Haridas S."/>
            <person name="Kuo A."/>
            <person name="Mondo S."/>
            <person name="Pangilinan J."/>
            <person name="Riley R."/>
            <person name="Labutti K."/>
            <person name="Andreopoulos B."/>
            <person name="Lipzen A."/>
            <person name="Chen C."/>
            <person name="Yanf M."/>
            <person name="Daum C."/>
            <person name="Ng V."/>
            <person name="Clum A."/>
            <person name="Ohm R."/>
            <person name="Martin F."/>
            <person name="Silar P."/>
            <person name="Natvig D."/>
            <person name="Lalanne C."/>
            <person name="Gautier V."/>
            <person name="Ament-Velasquez S.L."/>
            <person name="Kruys A."/>
            <person name="Hutchinson M.I."/>
            <person name="Powell A.J."/>
            <person name="Barry K."/>
            <person name="Miller A.N."/>
            <person name="Grigoriev I.V."/>
            <person name="Debuchy R."/>
            <person name="Gladieux P."/>
            <person name="Thoren M.H."/>
            <person name="Johannesson H."/>
        </authorList>
    </citation>
    <scope>NUCLEOTIDE SEQUENCE</scope>
    <source>
        <strain evidence="3">PSN293</strain>
    </source>
</reference>
<feature type="region of interest" description="Disordered" evidence="1">
    <location>
        <begin position="394"/>
        <end position="434"/>
    </location>
</feature>
<dbReference type="Proteomes" id="UP001301769">
    <property type="component" value="Unassembled WGS sequence"/>
</dbReference>
<feature type="compositionally biased region" description="Polar residues" evidence="1">
    <location>
        <begin position="420"/>
        <end position="431"/>
    </location>
</feature>
<gene>
    <name evidence="3" type="ORF">QBC37DRAFT_372264</name>
</gene>
<comment type="caution">
    <text evidence="3">The sequence shown here is derived from an EMBL/GenBank/DDBJ whole genome shotgun (WGS) entry which is preliminary data.</text>
</comment>
<evidence type="ECO:0000256" key="1">
    <source>
        <dbReference type="SAM" id="MobiDB-lite"/>
    </source>
</evidence>
<keyword evidence="2" id="KW-0472">Membrane</keyword>
<feature type="transmembrane region" description="Helical" evidence="2">
    <location>
        <begin position="95"/>
        <end position="119"/>
    </location>
</feature>
<protein>
    <submittedName>
        <fullName evidence="3">Uncharacterized protein</fullName>
    </submittedName>
</protein>
<evidence type="ECO:0000256" key="2">
    <source>
        <dbReference type="SAM" id="Phobius"/>
    </source>
</evidence>
<keyword evidence="2" id="KW-1133">Transmembrane helix</keyword>
<sequence>MPPALLSALANGSLLDAASNASSAVNSTLNGDGLYVICAWPVSGQYGPGSRFLFVQILPLPVPTDASARLNRLTSMVPRYYALVAACVFARKADWLRGACLAGALIIPAVAALHGIILAIMHIPGAVDMDIYGAFQACCIGVLAAPITVKLSKTYFNDPGRNTIFMWTLLLLGGERQTPPLYHSHDADSTKGLLSLTVEFYRVSPTKCNLFDDDHNPILDPGLFPYQEGSICGLKCEVGNGPTSSMRTGAVNNIYVIPAPKPLTTGTATLLAAACCIPAILLLVSMWNTILERNWESRFGRKEEGLDDIIEGTNAATIRKMRLVNERIGSFLGLIQALVFGSAVLAILILGEINFFSPQTRYQTEPIESIGQWGPLAGAALAALGSLYAWSMKDPEPAKEDSPSPEDMHHCTCTHHHDNGSNLSSRGSTENDGVHDEVFESPALEQTVFPDLEHAISPPQMEEVRKRATLPPSTYSPQAHGTRDRATSFLSERGRSPVPSPTNNDASEREDAGGRLKIASKLARLSEKLGTAEKGLFDDSDFREGEASFYPTVPGEEWRNAALQSTEERYQATRDLEQTERRSRSRAPSFAGSVASGIDDDGTSRSRAVSPSPSVSRPRRSSTLGYQSSAPRRSVTSPGSPPIPERSSTLTVPGQIHHHGSTRQRSSPGSGALFISVPEADFAEQSPISPETPAIIVSADPETITSTDGLAESPTSAGPSRPVLKEFPH</sequence>
<feature type="region of interest" description="Disordered" evidence="1">
    <location>
        <begin position="460"/>
        <end position="515"/>
    </location>
</feature>
<reference evidence="3" key="1">
    <citation type="journal article" date="2023" name="Mol. Phylogenet. Evol.">
        <title>Genome-scale phylogeny and comparative genomics of the fungal order Sordariales.</title>
        <authorList>
            <person name="Hensen N."/>
            <person name="Bonometti L."/>
            <person name="Westerberg I."/>
            <person name="Brannstrom I.O."/>
            <person name="Guillou S."/>
            <person name="Cros-Aarteil S."/>
            <person name="Calhoun S."/>
            <person name="Haridas S."/>
            <person name="Kuo A."/>
            <person name="Mondo S."/>
            <person name="Pangilinan J."/>
            <person name="Riley R."/>
            <person name="LaButti K."/>
            <person name="Andreopoulos B."/>
            <person name="Lipzen A."/>
            <person name="Chen C."/>
            <person name="Yan M."/>
            <person name="Daum C."/>
            <person name="Ng V."/>
            <person name="Clum A."/>
            <person name="Steindorff A."/>
            <person name="Ohm R.A."/>
            <person name="Martin F."/>
            <person name="Silar P."/>
            <person name="Natvig D.O."/>
            <person name="Lalanne C."/>
            <person name="Gautier V."/>
            <person name="Ament-Velasquez S.L."/>
            <person name="Kruys A."/>
            <person name="Hutchinson M.I."/>
            <person name="Powell A.J."/>
            <person name="Barry K."/>
            <person name="Miller A.N."/>
            <person name="Grigoriev I.V."/>
            <person name="Debuchy R."/>
            <person name="Gladieux P."/>
            <person name="Hiltunen Thoren M."/>
            <person name="Johannesson H."/>
        </authorList>
    </citation>
    <scope>NUCLEOTIDE SEQUENCE</scope>
    <source>
        <strain evidence="3">PSN293</strain>
    </source>
</reference>
<feature type="transmembrane region" description="Helical" evidence="2">
    <location>
        <begin position="328"/>
        <end position="350"/>
    </location>
</feature>
<feature type="region of interest" description="Disordered" evidence="1">
    <location>
        <begin position="566"/>
        <end position="674"/>
    </location>
</feature>
<evidence type="ECO:0000313" key="3">
    <source>
        <dbReference type="EMBL" id="KAK4215137.1"/>
    </source>
</evidence>
<feature type="transmembrane region" description="Helical" evidence="2">
    <location>
        <begin position="270"/>
        <end position="291"/>
    </location>
</feature>
<organism evidence="3 4">
    <name type="scientific">Rhypophila decipiens</name>
    <dbReference type="NCBI Taxonomy" id="261697"/>
    <lineage>
        <taxon>Eukaryota</taxon>
        <taxon>Fungi</taxon>
        <taxon>Dikarya</taxon>
        <taxon>Ascomycota</taxon>
        <taxon>Pezizomycotina</taxon>
        <taxon>Sordariomycetes</taxon>
        <taxon>Sordariomycetidae</taxon>
        <taxon>Sordariales</taxon>
        <taxon>Naviculisporaceae</taxon>
        <taxon>Rhypophila</taxon>
    </lineage>
</organism>
<feature type="compositionally biased region" description="Polar residues" evidence="1">
    <location>
        <begin position="623"/>
        <end position="638"/>
    </location>
</feature>
<keyword evidence="2" id="KW-0812">Transmembrane</keyword>
<feature type="region of interest" description="Disordered" evidence="1">
    <location>
        <begin position="700"/>
        <end position="729"/>
    </location>
</feature>
<accession>A0AAN7B9M1</accession>
<evidence type="ECO:0000313" key="4">
    <source>
        <dbReference type="Proteomes" id="UP001301769"/>
    </source>
</evidence>
<feature type="compositionally biased region" description="Basic and acidic residues" evidence="1">
    <location>
        <begin position="566"/>
        <end position="582"/>
    </location>
</feature>
<proteinExistence type="predicted"/>
<keyword evidence="4" id="KW-1185">Reference proteome</keyword>
<dbReference type="EMBL" id="MU858083">
    <property type="protein sequence ID" value="KAK4215137.1"/>
    <property type="molecule type" value="Genomic_DNA"/>
</dbReference>
<feature type="compositionally biased region" description="Low complexity" evidence="1">
    <location>
        <begin position="605"/>
        <end position="616"/>
    </location>
</feature>
<feature type="compositionally biased region" description="Polar residues" evidence="1">
    <location>
        <begin position="703"/>
        <end position="718"/>
    </location>
</feature>
<name>A0AAN7B9M1_9PEZI</name>
<feature type="compositionally biased region" description="Basic and acidic residues" evidence="1">
    <location>
        <begin position="394"/>
        <end position="419"/>
    </location>
</feature>